<accession>A0A6J6RZ24</accession>
<evidence type="ECO:0000256" key="1">
    <source>
        <dbReference type="SAM" id="MobiDB-lite"/>
    </source>
</evidence>
<feature type="compositionally biased region" description="Low complexity" evidence="1">
    <location>
        <begin position="99"/>
        <end position="112"/>
    </location>
</feature>
<protein>
    <submittedName>
        <fullName evidence="2">Unannotated protein</fullName>
    </submittedName>
</protein>
<reference evidence="2" key="1">
    <citation type="submission" date="2020-05" db="EMBL/GenBank/DDBJ databases">
        <authorList>
            <person name="Chiriac C."/>
            <person name="Salcher M."/>
            <person name="Ghai R."/>
            <person name="Kavagutti S V."/>
        </authorList>
    </citation>
    <scope>NUCLEOTIDE SEQUENCE</scope>
</reference>
<organism evidence="2">
    <name type="scientific">freshwater metagenome</name>
    <dbReference type="NCBI Taxonomy" id="449393"/>
    <lineage>
        <taxon>unclassified sequences</taxon>
        <taxon>metagenomes</taxon>
        <taxon>ecological metagenomes</taxon>
    </lineage>
</organism>
<sequence>MTAGVGYRGSPIGGDPAEMALRAVEDAVRAAMASHHTPAIPIRPRDVLARVANGLTGQSGGHIERAATTAMAAAFDDVLMTPLDDLKAAESARWAAQVEARAAARTTTPPATDTREDTTP</sequence>
<name>A0A6J6RZ24_9ZZZZ</name>
<proteinExistence type="predicted"/>
<feature type="region of interest" description="Disordered" evidence="1">
    <location>
        <begin position="99"/>
        <end position="120"/>
    </location>
</feature>
<evidence type="ECO:0000313" key="2">
    <source>
        <dbReference type="EMBL" id="CAB4727894.1"/>
    </source>
</evidence>
<dbReference type="AlphaFoldDB" id="A0A6J6RZ24"/>
<dbReference type="EMBL" id="CAEZXR010000352">
    <property type="protein sequence ID" value="CAB4727894.1"/>
    <property type="molecule type" value="Genomic_DNA"/>
</dbReference>
<gene>
    <name evidence="2" type="ORF">UFOPK2579_02401</name>
</gene>